<feature type="compositionally biased region" description="Acidic residues" evidence="1">
    <location>
        <begin position="253"/>
        <end position="262"/>
    </location>
</feature>
<feature type="compositionally biased region" description="Acidic residues" evidence="1">
    <location>
        <begin position="278"/>
        <end position="289"/>
    </location>
</feature>
<evidence type="ECO:0000256" key="2">
    <source>
        <dbReference type="SAM" id="Phobius"/>
    </source>
</evidence>
<proteinExistence type="predicted"/>
<feature type="transmembrane region" description="Helical" evidence="2">
    <location>
        <begin position="512"/>
        <end position="535"/>
    </location>
</feature>
<evidence type="ECO:0000313" key="5">
    <source>
        <dbReference type="Proteomes" id="UP001206128"/>
    </source>
</evidence>
<reference evidence="4" key="1">
    <citation type="submission" date="2022-06" db="EMBL/GenBank/DDBJ databases">
        <title>Genomic Encyclopedia of Archaeal and Bacterial Type Strains, Phase II (KMG-II): from individual species to whole genera.</title>
        <authorList>
            <person name="Goeker M."/>
        </authorList>
    </citation>
    <scope>NUCLEOTIDE SEQUENCE</scope>
    <source>
        <strain evidence="4">DSM 43935</strain>
    </source>
</reference>
<feature type="compositionally biased region" description="Low complexity" evidence="1">
    <location>
        <begin position="305"/>
        <end position="345"/>
    </location>
</feature>
<dbReference type="InterPro" id="IPR001763">
    <property type="entry name" value="Rhodanese-like_dom"/>
</dbReference>
<comment type="caution">
    <text evidence="4">The sequence shown here is derived from an EMBL/GenBank/DDBJ whole genome shotgun (WGS) entry which is preliminary data.</text>
</comment>
<keyword evidence="2" id="KW-0812">Transmembrane</keyword>
<dbReference type="Proteomes" id="UP001206128">
    <property type="component" value="Unassembled WGS sequence"/>
</dbReference>
<feature type="transmembrane region" description="Helical" evidence="2">
    <location>
        <begin position="86"/>
        <end position="105"/>
    </location>
</feature>
<feature type="transmembrane region" description="Helical" evidence="2">
    <location>
        <begin position="216"/>
        <end position="234"/>
    </location>
</feature>
<feature type="transmembrane region" description="Helical" evidence="2">
    <location>
        <begin position="571"/>
        <end position="596"/>
    </location>
</feature>
<dbReference type="EMBL" id="JAMTCK010000004">
    <property type="protein sequence ID" value="MCP2165146.1"/>
    <property type="molecule type" value="Genomic_DNA"/>
</dbReference>
<feature type="transmembrane region" description="Helical" evidence="2">
    <location>
        <begin position="486"/>
        <end position="505"/>
    </location>
</feature>
<organism evidence="4 5">
    <name type="scientific">Goodfellowiella coeruleoviolacea</name>
    <dbReference type="NCBI Taxonomy" id="334858"/>
    <lineage>
        <taxon>Bacteria</taxon>
        <taxon>Bacillati</taxon>
        <taxon>Actinomycetota</taxon>
        <taxon>Actinomycetes</taxon>
        <taxon>Pseudonocardiales</taxon>
        <taxon>Pseudonocardiaceae</taxon>
        <taxon>Goodfellowiella</taxon>
    </lineage>
</organism>
<dbReference type="PROSITE" id="PS50206">
    <property type="entry name" value="RHODANESE_3"/>
    <property type="match status" value="1"/>
</dbReference>
<feature type="region of interest" description="Disordered" evidence="1">
    <location>
        <begin position="245"/>
        <end position="345"/>
    </location>
</feature>
<feature type="transmembrane region" description="Helical" evidence="2">
    <location>
        <begin position="541"/>
        <end position="559"/>
    </location>
</feature>
<feature type="compositionally biased region" description="Low complexity" evidence="1">
    <location>
        <begin position="263"/>
        <end position="277"/>
    </location>
</feature>
<name>A0AAE3GBB0_9PSEU</name>
<feature type="transmembrane region" description="Helical" evidence="2">
    <location>
        <begin position="403"/>
        <end position="423"/>
    </location>
</feature>
<feature type="domain" description="Rhodanese" evidence="3">
    <location>
        <begin position="151"/>
        <end position="183"/>
    </location>
</feature>
<keyword evidence="5" id="KW-1185">Reference proteome</keyword>
<feature type="transmembrane region" description="Helical" evidence="2">
    <location>
        <begin position="444"/>
        <end position="466"/>
    </location>
</feature>
<evidence type="ECO:0000313" key="4">
    <source>
        <dbReference type="EMBL" id="MCP2165146.1"/>
    </source>
</evidence>
<feature type="transmembrane region" description="Helical" evidence="2">
    <location>
        <begin position="126"/>
        <end position="149"/>
    </location>
</feature>
<evidence type="ECO:0000256" key="1">
    <source>
        <dbReference type="SAM" id="MobiDB-lite"/>
    </source>
</evidence>
<dbReference type="RefSeq" id="WP_253769667.1">
    <property type="nucleotide sequence ID" value="NZ_JAMTCK010000004.1"/>
</dbReference>
<dbReference type="GO" id="GO:1902604">
    <property type="term" value="P:p-aminobenzoyl-glutamate transmembrane transport"/>
    <property type="evidence" value="ECO:0007669"/>
    <property type="project" value="InterPro"/>
</dbReference>
<dbReference type="Pfam" id="PF03806">
    <property type="entry name" value="ABG_transport"/>
    <property type="match status" value="2"/>
</dbReference>
<feature type="transmembrane region" description="Helical" evidence="2">
    <location>
        <begin position="362"/>
        <end position="383"/>
    </location>
</feature>
<accession>A0AAE3GBB0</accession>
<dbReference type="InterPro" id="IPR004697">
    <property type="entry name" value="AbgT"/>
</dbReference>
<evidence type="ECO:0000259" key="3">
    <source>
        <dbReference type="PROSITE" id="PS50206"/>
    </source>
</evidence>
<feature type="transmembrane region" description="Helical" evidence="2">
    <location>
        <begin position="31"/>
        <end position="53"/>
    </location>
</feature>
<keyword evidence="2" id="KW-0472">Membrane</keyword>
<dbReference type="PANTHER" id="PTHR30282">
    <property type="entry name" value="P-AMINOBENZOYL GLUTAMATE TRANSPORTER"/>
    <property type="match status" value="1"/>
</dbReference>
<dbReference type="AlphaFoldDB" id="A0AAE3GBB0"/>
<dbReference type="PANTHER" id="PTHR30282:SF0">
    <property type="entry name" value="P-AMINOBENZOYL-GLUTAMATE TRANSPORT PROTEIN"/>
    <property type="match status" value="1"/>
</dbReference>
<gene>
    <name evidence="4" type="ORF">LX83_001995</name>
</gene>
<keyword evidence="2" id="KW-1133">Transmembrane helix</keyword>
<dbReference type="GO" id="GO:0015558">
    <property type="term" value="F:secondary active p-aminobenzoyl-glutamate transmembrane transporter activity"/>
    <property type="evidence" value="ECO:0007669"/>
    <property type="project" value="InterPro"/>
</dbReference>
<protein>
    <submittedName>
        <fullName evidence="4">p-Aminobenzoyl-glutamate transporter family</fullName>
    </submittedName>
</protein>
<sequence>MTKARTASRPGAVDRLLTTIERVGNRLPEPFILFTILVVVLIVVSTVVAAFGVTVRIPGDDEDIPIRGVLSGEGIAFLFTKLPANFIGFPPMETVVTIMLGVGVAERTGLLSALIRAAFGGSRGRLLPYAVGVIGVSASVMADSSMIIIPPLAAMVFKAAGRHPVAGLIGGFAAAGAGYSTAPVPTSLDALFSGISNAVAETLPNPGTPVTPVSNYYFNLVSSIALGLLAGWLIDKVIEPRLNRTNVPRDEAGDPDTSDPDTSDPQTSDPGTRAPDATDPDATDSDATDPDATGGAGPAGPGTPRPAGGTPRAGKAGADTAGTDTAGADAAGAGWPAGADADAEPGAGQAARVELTAVERRGLRWAGLSLLVTVVALVVLTVWPDSPMRNETGGYLPKSPLMSSLTTLIFLVFLVPAIAYGTTVKAVTRPGDVPRLMGGAIRDLTGFLVLAFILGQFIALFNWTNIGTWLAVSGADLLRTLGLDGYPAFVGFMVLASLLNLFIISGSSLWTLMAAVFVPMFALLGFEPGFAQAAFRVGDSATQVMTPLNPYMIVLLTFLRRYEPRAGIGTLVARMVPFVVPFWVTWALILTVFYFADLPLGPGMGIHIGQ</sequence>